<dbReference type="PANTHER" id="PTHR30329">
    <property type="entry name" value="STATOR ELEMENT OF FLAGELLAR MOTOR COMPLEX"/>
    <property type="match status" value="1"/>
</dbReference>
<dbReference type="SMART" id="SM00028">
    <property type="entry name" value="TPR"/>
    <property type="match status" value="3"/>
</dbReference>
<feature type="compositionally biased region" description="Basic and acidic residues" evidence="6">
    <location>
        <begin position="601"/>
        <end position="617"/>
    </location>
</feature>
<organism evidence="9 10">
    <name type="scientific">Arcticibacterium luteifluviistationis</name>
    <dbReference type="NCBI Taxonomy" id="1784714"/>
    <lineage>
        <taxon>Bacteria</taxon>
        <taxon>Pseudomonadati</taxon>
        <taxon>Bacteroidota</taxon>
        <taxon>Cytophagia</taxon>
        <taxon>Cytophagales</taxon>
        <taxon>Leadbetterellaceae</taxon>
        <taxon>Arcticibacterium</taxon>
    </lineage>
</organism>
<dbReference type="KEGG" id="als:DJ013_03350"/>
<dbReference type="PROSITE" id="PS50005">
    <property type="entry name" value="TPR"/>
    <property type="match status" value="1"/>
</dbReference>
<dbReference type="Proteomes" id="UP000249873">
    <property type="component" value="Chromosome"/>
</dbReference>
<dbReference type="PRINTS" id="PR01021">
    <property type="entry name" value="OMPADOMAIN"/>
</dbReference>
<dbReference type="AlphaFoldDB" id="A0A2Z4G7X9"/>
<dbReference type="InterPro" id="IPR011042">
    <property type="entry name" value="6-blade_b-propeller_TolB-like"/>
</dbReference>
<dbReference type="InterPro" id="IPR011990">
    <property type="entry name" value="TPR-like_helical_dom_sf"/>
</dbReference>
<dbReference type="SUPFAM" id="SSF103088">
    <property type="entry name" value="OmpA-like"/>
    <property type="match status" value="1"/>
</dbReference>
<dbReference type="OrthoDB" id="9809364at2"/>
<dbReference type="EMBL" id="CP029480">
    <property type="protein sequence ID" value="AWV97256.1"/>
    <property type="molecule type" value="Genomic_DNA"/>
</dbReference>
<evidence type="ECO:0000256" key="7">
    <source>
        <dbReference type="SAM" id="SignalP"/>
    </source>
</evidence>
<dbReference type="InterPro" id="IPR011659">
    <property type="entry name" value="WD40"/>
</dbReference>
<comment type="subcellular location">
    <subcellularLocation>
        <location evidence="1">Cell outer membrane</location>
    </subcellularLocation>
</comment>
<feature type="repeat" description="TPR" evidence="4">
    <location>
        <begin position="59"/>
        <end position="92"/>
    </location>
</feature>
<dbReference type="Gene3D" id="1.25.40.10">
    <property type="entry name" value="Tetratricopeptide repeat domain"/>
    <property type="match status" value="1"/>
</dbReference>
<dbReference type="SUPFAM" id="SSF48452">
    <property type="entry name" value="TPR-like"/>
    <property type="match status" value="1"/>
</dbReference>
<dbReference type="Gene3D" id="2.120.10.30">
    <property type="entry name" value="TolB, C-terminal domain"/>
    <property type="match status" value="1"/>
</dbReference>
<dbReference type="PROSITE" id="PS51123">
    <property type="entry name" value="OMPA_2"/>
    <property type="match status" value="1"/>
</dbReference>
<evidence type="ECO:0000259" key="8">
    <source>
        <dbReference type="PROSITE" id="PS51123"/>
    </source>
</evidence>
<proteinExistence type="predicted"/>
<dbReference type="InterPro" id="IPR036737">
    <property type="entry name" value="OmpA-like_sf"/>
</dbReference>
<evidence type="ECO:0000256" key="6">
    <source>
        <dbReference type="SAM" id="MobiDB-lite"/>
    </source>
</evidence>
<dbReference type="InterPro" id="IPR006664">
    <property type="entry name" value="OMP_bac"/>
</dbReference>
<feature type="domain" description="OmpA-like" evidence="8">
    <location>
        <begin position="512"/>
        <end position="626"/>
    </location>
</feature>
<dbReference type="PRINTS" id="PR01023">
    <property type="entry name" value="NAFLGMOTY"/>
</dbReference>
<evidence type="ECO:0000256" key="1">
    <source>
        <dbReference type="ARBA" id="ARBA00004442"/>
    </source>
</evidence>
<gene>
    <name evidence="9" type="ORF">DJ013_03350</name>
</gene>
<evidence type="ECO:0000256" key="2">
    <source>
        <dbReference type="ARBA" id="ARBA00023136"/>
    </source>
</evidence>
<dbReference type="InterPro" id="IPR050330">
    <property type="entry name" value="Bact_OuterMem_StrucFunc"/>
</dbReference>
<evidence type="ECO:0000313" key="10">
    <source>
        <dbReference type="Proteomes" id="UP000249873"/>
    </source>
</evidence>
<dbReference type="CDD" id="cd07185">
    <property type="entry name" value="OmpA_C-like"/>
    <property type="match status" value="1"/>
</dbReference>
<evidence type="ECO:0000256" key="3">
    <source>
        <dbReference type="ARBA" id="ARBA00023237"/>
    </source>
</evidence>
<keyword evidence="7" id="KW-0732">Signal</keyword>
<accession>A0A2Z4G7X9</accession>
<feature type="region of interest" description="Disordered" evidence="6">
    <location>
        <begin position="596"/>
        <end position="617"/>
    </location>
</feature>
<dbReference type="RefSeq" id="WP_111370358.1">
    <property type="nucleotide sequence ID" value="NZ_CP029480.1"/>
</dbReference>
<keyword evidence="9" id="KW-0966">Cell projection</keyword>
<sequence length="626" mass="70381">MKLKITLFLLILVCALSSNAQDKKALSYFEKGEEAYLKRDNTTAREFYLKALERYPDYTAVYYKLGQIAYASRDLGNAKMYFEKLLVLEPENKGYVLAYTFLGTEALKANQYKKAKEYLNVALEKTREGTPAYKQIEKQILNCTYALEILEKPLVIEASLMPEVLNFKDMQYFPVFTADGSAIYYTARTIGADENIYISNKENGVWSTPKGISEVINTDFNEGTCTISADGKTMVFTSCDGRESLGSCDLFITRLDENGWSTPQNMGPNVNSPFWDSQASLSSDGKMIVFSSDRYGGQGKKDLYVSTLGEMNEWNLARNLGKVINTSKDEISPFLHANGKSLFFASEGHSGLGGFDLFLSNKTEKTMTEPLNLGYPINDGSDQFALVISADGKQAFYTKQEGEKVNMYQFDLPKELKEKFDPTFYLKGHVFDAESNVALGASIKLINLNTKEVVSEFAADAKTGEYLAVLPFSGNFGLYVEHPSYFFKSLAFSFKSEAKKDNKELEIGLDKIDKEKIEVLSNIYFDEAKWDLKPESLVELSKLSELIWRNPKLKVEISGHTDDVGTAESNQALSQKRAQSVVDYLIKEGLSKDNVTAKGYGETKPRESNNDEAGRSQNRRIELRFY</sequence>
<dbReference type="SUPFAM" id="SSF82171">
    <property type="entry name" value="DPP6 N-terminal domain-like"/>
    <property type="match status" value="1"/>
</dbReference>
<keyword evidence="9" id="KW-0969">Cilium</keyword>
<keyword evidence="2 5" id="KW-0472">Membrane</keyword>
<dbReference type="Pfam" id="PF13181">
    <property type="entry name" value="TPR_8"/>
    <property type="match status" value="1"/>
</dbReference>
<name>A0A2Z4G7X9_9BACT</name>
<feature type="chain" id="PRO_5016358536" evidence="7">
    <location>
        <begin position="21"/>
        <end position="626"/>
    </location>
</feature>
<evidence type="ECO:0000313" key="9">
    <source>
        <dbReference type="EMBL" id="AWV97256.1"/>
    </source>
</evidence>
<protein>
    <submittedName>
        <fullName evidence="9">Flagellar motor protein MotB</fullName>
    </submittedName>
</protein>
<dbReference type="InterPro" id="IPR019734">
    <property type="entry name" value="TPR_rpt"/>
</dbReference>
<feature type="signal peptide" evidence="7">
    <location>
        <begin position="1"/>
        <end position="20"/>
    </location>
</feature>
<dbReference type="Pfam" id="PF07676">
    <property type="entry name" value="PD40"/>
    <property type="match status" value="4"/>
</dbReference>
<keyword evidence="3" id="KW-0998">Cell outer membrane</keyword>
<evidence type="ECO:0000256" key="5">
    <source>
        <dbReference type="PROSITE-ProRule" id="PRU00473"/>
    </source>
</evidence>
<evidence type="ECO:0000256" key="4">
    <source>
        <dbReference type="PROSITE-ProRule" id="PRU00339"/>
    </source>
</evidence>
<dbReference type="PANTHER" id="PTHR30329:SF21">
    <property type="entry name" value="LIPOPROTEIN YIAD-RELATED"/>
    <property type="match status" value="1"/>
</dbReference>
<reference evidence="9 10" key="1">
    <citation type="submission" date="2018-05" db="EMBL/GenBank/DDBJ databases">
        <title>Complete genome sequence of Arcticibacterium luteifluviistationis SM1504T, a cytophagaceae bacterium isolated from Arctic surface seawater.</title>
        <authorList>
            <person name="Li Y."/>
            <person name="Qin Q.-L."/>
        </authorList>
    </citation>
    <scope>NUCLEOTIDE SEQUENCE [LARGE SCALE GENOMIC DNA]</scope>
    <source>
        <strain evidence="9 10">SM1504</strain>
    </source>
</reference>
<keyword evidence="10" id="KW-1185">Reference proteome</keyword>
<dbReference type="Gene3D" id="3.30.1330.60">
    <property type="entry name" value="OmpA-like domain"/>
    <property type="match status" value="1"/>
</dbReference>
<dbReference type="Pfam" id="PF00691">
    <property type="entry name" value="OmpA"/>
    <property type="match status" value="1"/>
</dbReference>
<keyword evidence="9" id="KW-0282">Flagellum</keyword>
<dbReference type="InterPro" id="IPR006665">
    <property type="entry name" value="OmpA-like"/>
</dbReference>
<keyword evidence="4" id="KW-0802">TPR repeat</keyword>
<dbReference type="GO" id="GO:0009279">
    <property type="term" value="C:cell outer membrane"/>
    <property type="evidence" value="ECO:0007669"/>
    <property type="project" value="UniProtKB-SubCell"/>
</dbReference>